<gene>
    <name evidence="1" type="ORF">GCM10007853_01200</name>
</gene>
<organism evidence="1 2">
    <name type="scientific">Algimonas ampicilliniresistens</name>
    <dbReference type="NCBI Taxonomy" id="1298735"/>
    <lineage>
        <taxon>Bacteria</taxon>
        <taxon>Pseudomonadati</taxon>
        <taxon>Pseudomonadota</taxon>
        <taxon>Alphaproteobacteria</taxon>
        <taxon>Maricaulales</taxon>
        <taxon>Robiginitomaculaceae</taxon>
        <taxon>Algimonas</taxon>
    </lineage>
</organism>
<evidence type="ECO:0008006" key="3">
    <source>
        <dbReference type="Google" id="ProtNLM"/>
    </source>
</evidence>
<evidence type="ECO:0000313" key="1">
    <source>
        <dbReference type="EMBL" id="GLQ22246.1"/>
    </source>
</evidence>
<dbReference type="Gene3D" id="3.50.50.60">
    <property type="entry name" value="FAD/NAD(P)-binding domain"/>
    <property type="match status" value="1"/>
</dbReference>
<dbReference type="Pfam" id="PF13450">
    <property type="entry name" value="NAD_binding_8"/>
    <property type="match status" value="1"/>
</dbReference>
<reference evidence="1" key="1">
    <citation type="journal article" date="2014" name="Int. J. Syst. Evol. Microbiol.">
        <title>Complete genome of a new Firmicutes species belonging to the dominant human colonic microbiota ('Ruminococcus bicirculans') reveals two chromosomes and a selective capacity to utilize plant glucans.</title>
        <authorList>
            <consortium name="NISC Comparative Sequencing Program"/>
            <person name="Wegmann U."/>
            <person name="Louis P."/>
            <person name="Goesmann A."/>
            <person name="Henrissat B."/>
            <person name="Duncan S.H."/>
            <person name="Flint H.J."/>
        </authorList>
    </citation>
    <scope>NUCLEOTIDE SEQUENCE</scope>
    <source>
        <strain evidence="1">NBRC 108219</strain>
    </source>
</reference>
<dbReference type="InterPro" id="IPR036188">
    <property type="entry name" value="FAD/NAD-bd_sf"/>
</dbReference>
<dbReference type="SUPFAM" id="SSF51905">
    <property type="entry name" value="FAD/NAD(P)-binding domain"/>
    <property type="match status" value="1"/>
</dbReference>
<comment type="caution">
    <text evidence="1">The sequence shown here is derived from an EMBL/GenBank/DDBJ whole genome shotgun (WGS) entry which is preliminary data.</text>
</comment>
<sequence length="461" mass="50623">MTDTLKTDYLLVGAGAMGMAFADTLVAETDAHITIVDRHPRPGGHWNIAYPFVTLHQPSSFYGVASRELSAGRIDEMGLNKGLADLATLPEIQAYYEAVMRDTLLPTGRVTYLPSSDYQGDGVIKNTRSGATQTIEFSTLVDATYWQNSVPANHTPNFSVDDGVQFLPCGGLSALETPPAGYVIIGGGKTGIDALLWLLEQGAKPDQLTWIISRDGWMHDRAATQPRPEFFKTTMGVQAAAFEAMANSTSRDDMYDRLEACGYFVRLDPNVRPQMFHAPTVSRPELEVLRTIKNVVRLGRVSHIGQTEIALDQGTIPTSPDHIHIDCSASAVQNRKTTAVFKPGRITLQTVRAYQPTFSASFIAHLEALGGTDADKNSKSGVVPFPDGLDDFVRMQAANMMNQAIWSQDKDLQRWIRANRLDGFSGLIRSADMDDPEVVDILTRLRKNAMPAAMKLQSYLV</sequence>
<keyword evidence="2" id="KW-1185">Reference proteome</keyword>
<dbReference type="Proteomes" id="UP001161391">
    <property type="component" value="Unassembled WGS sequence"/>
</dbReference>
<evidence type="ECO:0000313" key="2">
    <source>
        <dbReference type="Proteomes" id="UP001161391"/>
    </source>
</evidence>
<reference evidence="1" key="2">
    <citation type="submission" date="2023-01" db="EMBL/GenBank/DDBJ databases">
        <title>Draft genome sequence of Algimonas ampicilliniresistens strain NBRC 108219.</title>
        <authorList>
            <person name="Sun Q."/>
            <person name="Mori K."/>
        </authorList>
    </citation>
    <scope>NUCLEOTIDE SEQUENCE</scope>
    <source>
        <strain evidence="1">NBRC 108219</strain>
    </source>
</reference>
<protein>
    <recommendedName>
        <fullName evidence="3">NAD(P)/FAD-dependent oxidoreductase</fullName>
    </recommendedName>
</protein>
<name>A0ABQ5V402_9PROT</name>
<proteinExistence type="predicted"/>
<accession>A0ABQ5V402</accession>
<dbReference type="EMBL" id="BSNK01000001">
    <property type="protein sequence ID" value="GLQ22246.1"/>
    <property type="molecule type" value="Genomic_DNA"/>
</dbReference>